<protein>
    <submittedName>
        <fullName evidence="2">Uncharacterized protein</fullName>
    </submittedName>
</protein>
<dbReference type="AlphaFoldDB" id="A0A1I7SR83"/>
<organism evidence="1 2">
    <name type="scientific">Bursaphelenchus xylophilus</name>
    <name type="common">Pinewood nematode worm</name>
    <name type="synonym">Aphelenchoides xylophilus</name>
    <dbReference type="NCBI Taxonomy" id="6326"/>
    <lineage>
        <taxon>Eukaryota</taxon>
        <taxon>Metazoa</taxon>
        <taxon>Ecdysozoa</taxon>
        <taxon>Nematoda</taxon>
        <taxon>Chromadorea</taxon>
        <taxon>Rhabditida</taxon>
        <taxon>Tylenchina</taxon>
        <taxon>Tylenchomorpha</taxon>
        <taxon>Aphelenchoidea</taxon>
        <taxon>Aphelenchoididae</taxon>
        <taxon>Bursaphelenchus</taxon>
    </lineage>
</organism>
<proteinExistence type="predicted"/>
<evidence type="ECO:0000313" key="2">
    <source>
        <dbReference type="WBParaSite" id="BXY_1554700.1"/>
    </source>
</evidence>
<evidence type="ECO:0000313" key="1">
    <source>
        <dbReference type="Proteomes" id="UP000095284"/>
    </source>
</evidence>
<dbReference type="Proteomes" id="UP000095284">
    <property type="component" value="Unplaced"/>
</dbReference>
<sequence>MEPSSIEATPENIVSLLLSGAPLLDGPFLAPGLGMPRVVLEFEVPPYMAANSAPSCHGEPIPVPLTCKPLSWFFPTPSFLVLEARPCMPIVNDQVGGSYLSAERESTWTSVDGDQNRKFFESRTGTLTKFHFLQHGGPATFLPEAHEAQVAVFRQAVLAPLENQRK</sequence>
<accession>A0A1I7SR83</accession>
<reference evidence="2" key="1">
    <citation type="submission" date="2016-11" db="UniProtKB">
        <authorList>
            <consortium name="WormBaseParasite"/>
        </authorList>
    </citation>
    <scope>IDENTIFICATION</scope>
</reference>
<dbReference type="WBParaSite" id="BXY_1554700.1">
    <property type="protein sequence ID" value="BXY_1554700.1"/>
    <property type="gene ID" value="BXY_1554700"/>
</dbReference>
<name>A0A1I7SR83_BURXY</name>